<dbReference type="EMBL" id="MN444876">
    <property type="protein sequence ID" value="QGH76521.1"/>
    <property type="molecule type" value="Genomic_DNA"/>
</dbReference>
<dbReference type="EMBL" id="MN444876">
    <property type="protein sequence ID" value="QGH76323.1"/>
    <property type="molecule type" value="Genomic_DNA"/>
</dbReference>
<dbReference type="GeneID" id="65122725"/>
<accession>A0A5Q2WI20</accession>
<sequence length="102" mass="11891">MAKVSVAKLIESAIFNDAEAKGHTTWQMLEEKFDDLFIGNPTFLESIQADGIQTPIMYQPDENKVYEGHHRILCAWLLNIEDIEYTTEWYVQFDEAEICLFE</sequence>
<gene>
    <name evidence="1" type="primary">11</name>
    <name evidence="2" type="synonym">249</name>
    <name evidence="1" type="ORF">SEA_DAUBENSKI_12</name>
    <name evidence="2" type="ORF">SEA_DAUBENSKI_256</name>
</gene>
<name>A0A5Q2WI20_9CAUD</name>
<dbReference type="Proteomes" id="UP000375470">
    <property type="component" value="Segment"/>
</dbReference>
<dbReference type="SUPFAM" id="SSF110849">
    <property type="entry name" value="ParB/Sulfiredoxin"/>
    <property type="match status" value="1"/>
</dbReference>
<evidence type="ECO:0000313" key="2">
    <source>
        <dbReference type="EMBL" id="QGH76521.1"/>
    </source>
</evidence>
<evidence type="ECO:0000313" key="1">
    <source>
        <dbReference type="EMBL" id="QGH76323.1"/>
    </source>
</evidence>
<dbReference type="InterPro" id="IPR036086">
    <property type="entry name" value="ParB/Sulfiredoxin_sf"/>
</dbReference>
<dbReference type="RefSeq" id="YP_010104776.1">
    <property type="nucleotide sequence ID" value="NC_055822.1"/>
</dbReference>
<reference evidence="1 3" key="1">
    <citation type="submission" date="2019-09" db="EMBL/GenBank/DDBJ databases">
        <authorList>
            <person name="Cummings J.R."/>
            <person name="Eaglin Z.M."/>
            <person name="Kluemper A.J."/>
            <person name="Powell E.A."/>
            <person name="Stamm J."/>
            <person name="Thompson S.A."/>
            <person name="Tolsma S."/>
            <person name="Caruso S.M."/>
            <person name="Garlena R.A."/>
            <person name="Russell D.A."/>
            <person name="Pope W.H."/>
            <person name="Jacobs-Se D."/>
            <person name="Hatfull G.F."/>
        </authorList>
    </citation>
    <scope>NUCLEOTIDE SEQUENCE [LARGE SCALE GENOMIC DNA]</scope>
</reference>
<dbReference type="Gene3D" id="3.90.1530.10">
    <property type="entry name" value="Conserved hypothetical protein from pyrococcus furiosus pfu- 392566-001, ParB domain"/>
    <property type="match status" value="1"/>
</dbReference>
<evidence type="ECO:0000313" key="3">
    <source>
        <dbReference type="Proteomes" id="UP000375470"/>
    </source>
</evidence>
<protein>
    <submittedName>
        <fullName evidence="1">ParB-like nuclease domain protein</fullName>
    </submittedName>
</protein>
<organism evidence="1 3">
    <name type="scientific">Streptomyces phage Daubenski</name>
    <dbReference type="NCBI Taxonomy" id="2653725"/>
    <lineage>
        <taxon>Viruses</taxon>
        <taxon>Duplodnaviria</taxon>
        <taxon>Heunggongvirae</taxon>
        <taxon>Uroviricota</taxon>
        <taxon>Caudoviricetes</taxon>
        <taxon>Stanwilliamsviridae</taxon>
        <taxon>Boydwoodruffvirinae</taxon>
        <taxon>Samistivirus</taxon>
        <taxon>Samistivirus daubenski</taxon>
    </lineage>
</organism>
<dbReference type="KEGG" id="vg:65122725"/>
<keyword evidence="3" id="KW-1185">Reference proteome</keyword>
<proteinExistence type="predicted"/>